<dbReference type="SMART" id="SM00849">
    <property type="entry name" value="Lactamase_B"/>
    <property type="match status" value="1"/>
</dbReference>
<sequence>METYYQIEKMDGYDRISSPENVFSYVIVGSESAMLIDTGYGYGNFREVVRTITEKPLYIINTHGHCDHAGGNAQFEEPVYIHEKDMELCREHTSENIRRDNAERAKHNLDYETGNEYNGLPEEFHMETYAALGCGDLRVVKEGDVFDLGGIHMEILETPGHTKGGISVFYREKNLLFIGDAAGHFVWLFSEETTSREEYIQTLEKMYALNAAGYIGGHNPDVIEREDFLLYIRAAKEADYEKGEPFHAFFGEEYCPRVCAVDGMTLKEMFQPGFAAVVISAEK</sequence>
<evidence type="ECO:0000259" key="1">
    <source>
        <dbReference type="SMART" id="SM00849"/>
    </source>
</evidence>
<dbReference type="EMBL" id="JABACJ020000006">
    <property type="protein sequence ID" value="MBU3875793.1"/>
    <property type="molecule type" value="Genomic_DNA"/>
</dbReference>
<proteinExistence type="predicted"/>
<accession>A0ABS6D2H6</accession>
<protein>
    <submittedName>
        <fullName evidence="2">MBL fold metallo-hydrolase</fullName>
    </submittedName>
</protein>
<feature type="domain" description="Metallo-beta-lactamase" evidence="1">
    <location>
        <begin position="21"/>
        <end position="218"/>
    </location>
</feature>
<comment type="caution">
    <text evidence="2">The sequence shown here is derived from an EMBL/GenBank/DDBJ whole genome shotgun (WGS) entry which is preliminary data.</text>
</comment>
<dbReference type="PANTHER" id="PTHR42951:SF22">
    <property type="entry name" value="METALLO BETA-LACTAMASE SUPERFAMILY LIPOPROTEIN"/>
    <property type="match status" value="1"/>
</dbReference>
<dbReference type="Proteomes" id="UP000723714">
    <property type="component" value="Unassembled WGS sequence"/>
</dbReference>
<evidence type="ECO:0000313" key="3">
    <source>
        <dbReference type="Proteomes" id="UP000723714"/>
    </source>
</evidence>
<keyword evidence="3" id="KW-1185">Reference proteome</keyword>
<dbReference type="Pfam" id="PF00753">
    <property type="entry name" value="Lactamase_B"/>
    <property type="match status" value="1"/>
</dbReference>
<gene>
    <name evidence="2" type="ORF">HGO97_008210</name>
</gene>
<reference evidence="2 3" key="1">
    <citation type="submission" date="2021-06" db="EMBL/GenBank/DDBJ databases">
        <title>Faecalicatena sp. nov. isolated from porcine feces.</title>
        <authorList>
            <person name="Oh B.S."/>
            <person name="Lee J.H."/>
        </authorList>
    </citation>
    <scope>NUCLEOTIDE SEQUENCE [LARGE SCALE GENOMIC DNA]</scope>
    <source>
        <strain evidence="2 3">AGMB00832</strain>
    </source>
</reference>
<dbReference type="InterPro" id="IPR001279">
    <property type="entry name" value="Metallo-B-lactamas"/>
</dbReference>
<dbReference type="RefSeq" id="WP_216240831.1">
    <property type="nucleotide sequence ID" value="NZ_JABACJ020000006.1"/>
</dbReference>
<evidence type="ECO:0000313" key="2">
    <source>
        <dbReference type="EMBL" id="MBU3875793.1"/>
    </source>
</evidence>
<dbReference type="InterPro" id="IPR050855">
    <property type="entry name" value="NDM-1-like"/>
</dbReference>
<dbReference type="PANTHER" id="PTHR42951">
    <property type="entry name" value="METALLO-BETA-LACTAMASE DOMAIN-CONTAINING"/>
    <property type="match status" value="1"/>
</dbReference>
<name>A0ABS6D2H6_9FIRM</name>
<organism evidence="2 3">
    <name type="scientific">Faecalicatena faecalis</name>
    <dbReference type="NCBI Taxonomy" id="2726362"/>
    <lineage>
        <taxon>Bacteria</taxon>
        <taxon>Bacillati</taxon>
        <taxon>Bacillota</taxon>
        <taxon>Clostridia</taxon>
        <taxon>Lachnospirales</taxon>
        <taxon>Lachnospiraceae</taxon>
        <taxon>Faecalicatena</taxon>
    </lineage>
</organism>